<keyword evidence="2" id="KW-1185">Reference proteome</keyword>
<feature type="non-terminal residue" evidence="1">
    <location>
        <position position="1"/>
    </location>
</feature>
<dbReference type="Proteomes" id="UP000789920">
    <property type="component" value="Unassembled WGS sequence"/>
</dbReference>
<dbReference type="EMBL" id="CAJVQC010075215">
    <property type="protein sequence ID" value="CAG8813659.1"/>
    <property type="molecule type" value="Genomic_DNA"/>
</dbReference>
<organism evidence="1 2">
    <name type="scientific">Racocetra persica</name>
    <dbReference type="NCBI Taxonomy" id="160502"/>
    <lineage>
        <taxon>Eukaryota</taxon>
        <taxon>Fungi</taxon>
        <taxon>Fungi incertae sedis</taxon>
        <taxon>Mucoromycota</taxon>
        <taxon>Glomeromycotina</taxon>
        <taxon>Glomeromycetes</taxon>
        <taxon>Diversisporales</taxon>
        <taxon>Gigasporaceae</taxon>
        <taxon>Racocetra</taxon>
    </lineage>
</organism>
<comment type="caution">
    <text evidence="1">The sequence shown here is derived from an EMBL/GenBank/DDBJ whole genome shotgun (WGS) entry which is preliminary data.</text>
</comment>
<name>A0ACA9RYK6_9GLOM</name>
<evidence type="ECO:0000313" key="2">
    <source>
        <dbReference type="Proteomes" id="UP000789920"/>
    </source>
</evidence>
<sequence>LADDPLNHQSMMHALEFLDNSQIKKNPKDFKKCYRDDTIGAWSYSTRDQGYNVSDCSAICLEAVLNLQNKLNYTPKLISKERLCQTIDILLAMQNSDGGFGSYERIKGSNIMEQLNLSGTFKNVMVEHNYPECTSSVLNALHTFQKRYPDYRATEIEKASKKALQYLHNSQYEHGGWYGSWGICFTYATMFVIQCLKKYGETYENSQVVKKGCDFLISKQKEDGGWSCVTETYIHHENSQVLNTAFALLALMAGKYPNEEPIRRGIQLIASRQLPTGEWKTEYAEGIINNMTVTYSAYKFIFPVWALG</sequence>
<gene>
    <name evidence="1" type="ORF">RPERSI_LOCUS23816</name>
</gene>
<evidence type="ECO:0000313" key="1">
    <source>
        <dbReference type="EMBL" id="CAG8813659.1"/>
    </source>
</evidence>
<proteinExistence type="predicted"/>
<feature type="non-terminal residue" evidence="1">
    <location>
        <position position="308"/>
    </location>
</feature>
<accession>A0ACA9RYK6</accession>
<protein>
    <submittedName>
        <fullName evidence="1">538_t:CDS:1</fullName>
    </submittedName>
</protein>
<reference evidence="1" key="1">
    <citation type="submission" date="2021-06" db="EMBL/GenBank/DDBJ databases">
        <authorList>
            <person name="Kallberg Y."/>
            <person name="Tangrot J."/>
            <person name="Rosling A."/>
        </authorList>
    </citation>
    <scope>NUCLEOTIDE SEQUENCE</scope>
    <source>
        <strain evidence="1">MA461A</strain>
    </source>
</reference>